<protein>
    <submittedName>
        <fullName evidence="1">Transposase</fullName>
    </submittedName>
</protein>
<comment type="caution">
    <text evidence="1">The sequence shown here is derived from an EMBL/GenBank/DDBJ whole genome shotgun (WGS) entry which is preliminary data.</text>
</comment>
<evidence type="ECO:0000313" key="1">
    <source>
        <dbReference type="EMBL" id="KAI6648149.1"/>
    </source>
</evidence>
<evidence type="ECO:0000313" key="2">
    <source>
        <dbReference type="Proteomes" id="UP001165289"/>
    </source>
</evidence>
<dbReference type="EMBL" id="JAKMXF010000332">
    <property type="protein sequence ID" value="KAI6648149.1"/>
    <property type="molecule type" value="Genomic_DNA"/>
</dbReference>
<keyword evidence="2" id="KW-1185">Reference proteome</keyword>
<gene>
    <name evidence="1" type="ORF">LOD99_11958</name>
</gene>
<name>A0AAV7JH63_9METZ</name>
<organism evidence="1 2">
    <name type="scientific">Oopsacas minuta</name>
    <dbReference type="NCBI Taxonomy" id="111878"/>
    <lineage>
        <taxon>Eukaryota</taxon>
        <taxon>Metazoa</taxon>
        <taxon>Porifera</taxon>
        <taxon>Hexactinellida</taxon>
        <taxon>Hexasterophora</taxon>
        <taxon>Lyssacinosida</taxon>
        <taxon>Leucopsacidae</taxon>
        <taxon>Oopsacas</taxon>
    </lineage>
</organism>
<reference evidence="1 2" key="1">
    <citation type="journal article" date="2023" name="BMC Biol.">
        <title>The compact genome of the sponge Oopsacas minuta (Hexactinellida) is lacking key metazoan core genes.</title>
        <authorList>
            <person name="Santini S."/>
            <person name="Schenkelaars Q."/>
            <person name="Jourda C."/>
            <person name="Duchesne M."/>
            <person name="Belahbib H."/>
            <person name="Rocher C."/>
            <person name="Selva M."/>
            <person name="Riesgo A."/>
            <person name="Vervoort M."/>
            <person name="Leys S.P."/>
            <person name="Kodjabachian L."/>
            <person name="Le Bivic A."/>
            <person name="Borchiellini C."/>
            <person name="Claverie J.M."/>
            <person name="Renard E."/>
        </authorList>
    </citation>
    <scope>NUCLEOTIDE SEQUENCE [LARGE SCALE GENOMIC DNA]</scope>
    <source>
        <strain evidence="1">SPO-2</strain>
    </source>
</reference>
<proteinExistence type="predicted"/>
<accession>A0AAV7JH63</accession>
<dbReference type="AlphaFoldDB" id="A0AAV7JH63"/>
<sequence length="96" mass="11157">MARELSVNHETMKKLVVEDLWLRSFTRKKVHHLNPSIQTKKLVISKALLQRFVLGPKTRRSSQVIIFTGKEACNRLNDRILATSSTNNPRKPEIHR</sequence>
<dbReference type="Proteomes" id="UP001165289">
    <property type="component" value="Unassembled WGS sequence"/>
</dbReference>